<dbReference type="EMBL" id="JAWDGP010001105">
    <property type="protein sequence ID" value="KAK3794550.1"/>
    <property type="molecule type" value="Genomic_DNA"/>
</dbReference>
<feature type="compositionally biased region" description="Pro residues" evidence="1">
    <location>
        <begin position="231"/>
        <end position="240"/>
    </location>
</feature>
<feature type="compositionally biased region" description="Acidic residues" evidence="1">
    <location>
        <begin position="421"/>
        <end position="437"/>
    </location>
</feature>
<keyword evidence="3" id="KW-1185">Reference proteome</keyword>
<evidence type="ECO:0000313" key="3">
    <source>
        <dbReference type="Proteomes" id="UP001283361"/>
    </source>
</evidence>
<evidence type="ECO:0000256" key="1">
    <source>
        <dbReference type="SAM" id="MobiDB-lite"/>
    </source>
</evidence>
<feature type="region of interest" description="Disordered" evidence="1">
    <location>
        <begin position="640"/>
        <end position="667"/>
    </location>
</feature>
<gene>
    <name evidence="2" type="ORF">RRG08_003700</name>
</gene>
<feature type="compositionally biased region" description="Polar residues" evidence="1">
    <location>
        <begin position="208"/>
        <end position="218"/>
    </location>
</feature>
<name>A0AAE1E5R6_9GAST</name>
<feature type="region of interest" description="Disordered" evidence="1">
    <location>
        <begin position="572"/>
        <end position="625"/>
    </location>
</feature>
<feature type="compositionally biased region" description="Basic residues" evidence="1">
    <location>
        <begin position="97"/>
        <end position="109"/>
    </location>
</feature>
<protein>
    <submittedName>
        <fullName evidence="2">Uncharacterized protein</fullName>
    </submittedName>
</protein>
<feature type="compositionally biased region" description="Basic and acidic residues" evidence="1">
    <location>
        <begin position="371"/>
        <end position="385"/>
    </location>
</feature>
<organism evidence="2 3">
    <name type="scientific">Elysia crispata</name>
    <name type="common">lettuce slug</name>
    <dbReference type="NCBI Taxonomy" id="231223"/>
    <lineage>
        <taxon>Eukaryota</taxon>
        <taxon>Metazoa</taxon>
        <taxon>Spiralia</taxon>
        <taxon>Lophotrochozoa</taxon>
        <taxon>Mollusca</taxon>
        <taxon>Gastropoda</taxon>
        <taxon>Heterobranchia</taxon>
        <taxon>Euthyneura</taxon>
        <taxon>Panpulmonata</taxon>
        <taxon>Sacoglossa</taxon>
        <taxon>Placobranchoidea</taxon>
        <taxon>Plakobranchidae</taxon>
        <taxon>Elysia</taxon>
    </lineage>
</organism>
<dbReference type="Proteomes" id="UP001283361">
    <property type="component" value="Unassembled WGS sequence"/>
</dbReference>
<feature type="compositionally biased region" description="Basic and acidic residues" evidence="1">
    <location>
        <begin position="722"/>
        <end position="752"/>
    </location>
</feature>
<feature type="compositionally biased region" description="Polar residues" evidence="1">
    <location>
        <begin position="651"/>
        <end position="667"/>
    </location>
</feature>
<accession>A0AAE1E5R6</accession>
<feature type="compositionally biased region" description="Polar residues" evidence="1">
    <location>
        <begin position="275"/>
        <end position="286"/>
    </location>
</feature>
<dbReference type="AlphaFoldDB" id="A0AAE1E5R6"/>
<feature type="region of interest" description="Disordered" evidence="1">
    <location>
        <begin position="720"/>
        <end position="752"/>
    </location>
</feature>
<feature type="compositionally biased region" description="Polar residues" evidence="1">
    <location>
        <begin position="148"/>
        <end position="160"/>
    </location>
</feature>
<feature type="compositionally biased region" description="Polar residues" evidence="1">
    <location>
        <begin position="582"/>
        <end position="624"/>
    </location>
</feature>
<sequence length="752" mass="81108">MANYFGILCFLSIGLERYQQNVLEAPEQSRLVVSPDMSHDGMLSRAGHTKRISRGKVSRVLGSSDQGSRRARERIVIHSHIRKAPHQTVPQGEGHLVPRRVPKSTKKVRAPPLPPSAFPPLSELNKNKNLSRDVLSSEKTPSPEIVSRSISQSSAVTDQPQRPPRQKRESDSLVSQKTEKTLLSSSGVSSSGQFDNVKSRPSEIILSGQLTNIETSKSGAPKTYSSKKRPAPLPNQPPPLQTVKLPLNSGLQQAVSEFSNSQVGGDDIFAARMPSQVSERSGQSDVRPSKIRQPIPRDFTSDSGPPPLPSSAPPPLPSSPPPLVAAKDPLAAPKSADSTEELSIEHTVPISLSSSEFVPGILDAPSSSRRSTFDSNKDQILKGTDENETEPVNFSGEGSKGPHAISTWGNSFRERKPSAELDSDNSFDSDISNEDVSNEGNKGGTYDFFSPGDNDRMSSADDDVVNVDNTDGGVVLISNTASTRNFSNAAIGEVSSSTSLPSKPSVQHTSASFHSNLKAARKDIFPDAVTAPSSKLVLSTPKHNTLDLEEADRPNTLVSLSNKKLSPAQDVPSISLKIPSPTLKTGSPTKKVSLHTQGKPSLKQETVPMTQKTHSPSAESSVNQEHQDLLATTAALIRSQKSATPRDISPEKTQNLNAPTSPSLTSNESIVKAGNLALFSPRHGVEQDRLKSSKENEIVAKAMHFADMTQPKAPSFVVRKAHKEDDHHSKPEECMDHILKNRNSKERNLPDG</sequence>
<evidence type="ECO:0000313" key="2">
    <source>
        <dbReference type="EMBL" id="KAK3794550.1"/>
    </source>
</evidence>
<reference evidence="2" key="1">
    <citation type="journal article" date="2023" name="G3 (Bethesda)">
        <title>A reference genome for the long-term kleptoplast-retaining sea slug Elysia crispata morphotype clarki.</title>
        <authorList>
            <person name="Eastman K.E."/>
            <person name="Pendleton A.L."/>
            <person name="Shaikh M.A."/>
            <person name="Suttiyut T."/>
            <person name="Ogas R."/>
            <person name="Tomko P."/>
            <person name="Gavelis G."/>
            <person name="Widhalm J.R."/>
            <person name="Wisecaver J.H."/>
        </authorList>
    </citation>
    <scope>NUCLEOTIDE SEQUENCE</scope>
    <source>
        <strain evidence="2">ECLA1</strain>
    </source>
</reference>
<proteinExistence type="predicted"/>
<feature type="region of interest" description="Disordered" evidence="1">
    <location>
        <begin position="79"/>
        <end position="244"/>
    </location>
</feature>
<comment type="caution">
    <text evidence="2">The sequence shown here is derived from an EMBL/GenBank/DDBJ whole genome shotgun (WGS) entry which is preliminary data.</text>
</comment>
<feature type="region of interest" description="Disordered" evidence="1">
    <location>
        <begin position="271"/>
        <end position="462"/>
    </location>
</feature>
<feature type="compositionally biased region" description="Pro residues" evidence="1">
    <location>
        <begin position="304"/>
        <end position="323"/>
    </location>
</feature>